<evidence type="ECO:0000313" key="2">
    <source>
        <dbReference type="Proteomes" id="UP001250932"/>
    </source>
</evidence>
<name>A0ABU3KCD2_9BACT</name>
<organism evidence="1 2">
    <name type="scientific">Candidatus Nitronereus thalassa</name>
    <dbReference type="NCBI Taxonomy" id="3020898"/>
    <lineage>
        <taxon>Bacteria</taxon>
        <taxon>Pseudomonadati</taxon>
        <taxon>Nitrospirota</taxon>
        <taxon>Nitrospiria</taxon>
        <taxon>Nitrospirales</taxon>
        <taxon>Nitrospiraceae</taxon>
        <taxon>Candidatus Nitronereus</taxon>
    </lineage>
</organism>
<dbReference type="SUPFAM" id="SSF118310">
    <property type="entry name" value="AN1-like Zinc finger"/>
    <property type="match status" value="1"/>
</dbReference>
<dbReference type="EMBL" id="JAQOUE010000002">
    <property type="protein sequence ID" value="MDT7044119.1"/>
    <property type="molecule type" value="Genomic_DNA"/>
</dbReference>
<evidence type="ECO:0000313" key="1">
    <source>
        <dbReference type="EMBL" id="MDT7044119.1"/>
    </source>
</evidence>
<gene>
    <name evidence="1" type="ORF">PPG34_17345</name>
</gene>
<accession>A0ABU3KCD2</accession>
<comment type="caution">
    <text evidence="1">The sequence shown here is derived from an EMBL/GenBank/DDBJ whole genome shotgun (WGS) entry which is preliminary data.</text>
</comment>
<dbReference type="Proteomes" id="UP001250932">
    <property type="component" value="Unassembled WGS sequence"/>
</dbReference>
<sequence>MPKAKREKNCYICEKADGIRMSFMVCARCARHFCSRHGDIQLDECTHCIEDGEET</sequence>
<reference evidence="1 2" key="1">
    <citation type="journal article" date="2023" name="ISME J.">
        <title>Cultivation and genomic characterization of novel and ubiquitous marine nitrite-oxidizing bacteria from the Nitrospirales.</title>
        <authorList>
            <person name="Mueller A.J."/>
            <person name="Daebeler A."/>
            <person name="Herbold C.W."/>
            <person name="Kirkegaard R.H."/>
            <person name="Daims H."/>
        </authorList>
    </citation>
    <scope>NUCLEOTIDE SEQUENCE [LARGE SCALE GENOMIC DNA]</scope>
    <source>
        <strain evidence="1 2">EB</strain>
    </source>
</reference>
<protein>
    <submittedName>
        <fullName evidence="1">Uncharacterized protein</fullName>
    </submittedName>
</protein>
<dbReference type="RefSeq" id="WP_313834705.1">
    <property type="nucleotide sequence ID" value="NZ_JAQOUE010000002.1"/>
</dbReference>
<dbReference type="InterPro" id="IPR035896">
    <property type="entry name" value="AN1-like_Znf"/>
</dbReference>
<keyword evidence="2" id="KW-1185">Reference proteome</keyword>
<proteinExistence type="predicted"/>